<accession>A0A1E3QW52</accession>
<dbReference type="CDD" id="cd07361">
    <property type="entry name" value="MEMO_like"/>
    <property type="match status" value="1"/>
</dbReference>
<sequence length="332" mass="36953">MHLRPATHSGSWYSANPTKLSAQIKQWFKTALAETADTEIAVPRFLIGPHAGLTYAGATLAQTYRLWHSNNTDHIKRIFILGPSHHVYFKEVAYTTRFDAYETPMGNVPCDVAVCKLLAKSSRVKYLPESVDEEEHSFELHMPFIHQCFALKNQPPPAIVPILLSHGSEDFDEALAKMLAPYLADDSNAFVISSDFCHWGRRFGYTEYVSDVTGFESVKVTATDGTYDLYLQTLRSSKTALAIPIYKSIELLDRRGMAVISTGSYDAWRLYIDSTGNTICGEKPIGVLLRMMEIGRETLEEVGLFEWAGYTQSNAVTSVADGSVSYAGGYAF</sequence>
<name>A0A1E3QW52_9ASCO</name>
<dbReference type="EMBL" id="KV454427">
    <property type="protein sequence ID" value="ODQ81899.1"/>
    <property type="molecule type" value="Genomic_DNA"/>
</dbReference>
<dbReference type="PANTHER" id="PTHR11060">
    <property type="entry name" value="PROTEIN MEMO1"/>
    <property type="match status" value="1"/>
</dbReference>
<keyword evidence="3" id="KW-1185">Reference proteome</keyword>
<dbReference type="GeneID" id="30145926"/>
<dbReference type="HAMAP" id="MF_00055">
    <property type="entry name" value="MEMO1"/>
    <property type="match status" value="1"/>
</dbReference>
<dbReference type="NCBIfam" id="TIGR04336">
    <property type="entry name" value="AmmeMemoSam_B"/>
    <property type="match status" value="1"/>
</dbReference>
<dbReference type="GO" id="GO:0005634">
    <property type="term" value="C:nucleus"/>
    <property type="evidence" value="ECO:0007669"/>
    <property type="project" value="EnsemblFungi"/>
</dbReference>
<dbReference type="RefSeq" id="XP_018987227.1">
    <property type="nucleotide sequence ID" value="XM_019128073.1"/>
</dbReference>
<dbReference type="Proteomes" id="UP000094336">
    <property type="component" value="Unassembled WGS sequence"/>
</dbReference>
<dbReference type="PANTHER" id="PTHR11060:SF0">
    <property type="entry name" value="PROTEIN MEMO1"/>
    <property type="match status" value="1"/>
</dbReference>
<dbReference type="OrthoDB" id="417112at2759"/>
<dbReference type="Gene3D" id="3.40.830.10">
    <property type="entry name" value="LigB-like"/>
    <property type="match status" value="1"/>
</dbReference>
<protein>
    <recommendedName>
        <fullName evidence="4">MEMO1 family protein</fullName>
    </recommendedName>
</protein>
<dbReference type="GO" id="GO:0005737">
    <property type="term" value="C:cytoplasm"/>
    <property type="evidence" value="ECO:0007669"/>
    <property type="project" value="EnsemblFungi"/>
</dbReference>
<dbReference type="InterPro" id="IPR002737">
    <property type="entry name" value="MEMO1_fam"/>
</dbReference>
<dbReference type="AlphaFoldDB" id="A0A1E3QW52"/>
<dbReference type="STRING" id="984486.A0A1E3QW52"/>
<reference evidence="3" key="1">
    <citation type="submission" date="2016-05" db="EMBL/GenBank/DDBJ databases">
        <title>Comparative genomics of biotechnologically important yeasts.</title>
        <authorList>
            <consortium name="DOE Joint Genome Institute"/>
            <person name="Riley R."/>
            <person name="Haridas S."/>
            <person name="Wolfe K.H."/>
            <person name="Lopes M.R."/>
            <person name="Hittinger C.T."/>
            <person name="Goker M."/>
            <person name="Salamov A."/>
            <person name="Wisecaver J."/>
            <person name="Long T.M."/>
            <person name="Aerts A.L."/>
            <person name="Barry K."/>
            <person name="Choi C."/>
            <person name="Clum A."/>
            <person name="Coughlan A.Y."/>
            <person name="Deshpande S."/>
            <person name="Douglass A.P."/>
            <person name="Hanson S.J."/>
            <person name="Klenk H.-P."/>
            <person name="Labutti K."/>
            <person name="Lapidus A."/>
            <person name="Lindquist E."/>
            <person name="Lipzen A."/>
            <person name="Meier-Kolthoff J.P."/>
            <person name="Ohm R.A."/>
            <person name="Otillar R.P."/>
            <person name="Pangilinan J."/>
            <person name="Peng Y."/>
            <person name="Rokas A."/>
            <person name="Rosa C.A."/>
            <person name="Scheuner C."/>
            <person name="Sibirny A.A."/>
            <person name="Slot J.C."/>
            <person name="Stielow J.B."/>
            <person name="Sun H."/>
            <person name="Kurtzman C.P."/>
            <person name="Blackwell M."/>
            <person name="Grigoriev I.V."/>
            <person name="Jeffries T.W."/>
        </authorList>
    </citation>
    <scope>NUCLEOTIDE SEQUENCE [LARGE SCALE GENOMIC DNA]</scope>
    <source>
        <strain evidence="3">NRRL Y-12698</strain>
    </source>
</reference>
<dbReference type="Pfam" id="PF01875">
    <property type="entry name" value="Memo"/>
    <property type="match status" value="1"/>
</dbReference>
<evidence type="ECO:0000313" key="3">
    <source>
        <dbReference type="Proteomes" id="UP000094336"/>
    </source>
</evidence>
<evidence type="ECO:0008006" key="4">
    <source>
        <dbReference type="Google" id="ProtNLM"/>
    </source>
</evidence>
<evidence type="ECO:0000256" key="1">
    <source>
        <dbReference type="ARBA" id="ARBA00006315"/>
    </source>
</evidence>
<gene>
    <name evidence="2" type="ORF">BABINDRAFT_160130</name>
</gene>
<comment type="similarity">
    <text evidence="1">Belongs to the MEMO1 family.</text>
</comment>
<organism evidence="2 3">
    <name type="scientific">Babjeviella inositovora NRRL Y-12698</name>
    <dbReference type="NCBI Taxonomy" id="984486"/>
    <lineage>
        <taxon>Eukaryota</taxon>
        <taxon>Fungi</taxon>
        <taxon>Dikarya</taxon>
        <taxon>Ascomycota</taxon>
        <taxon>Saccharomycotina</taxon>
        <taxon>Pichiomycetes</taxon>
        <taxon>Serinales incertae sedis</taxon>
        <taxon>Babjeviella</taxon>
    </lineage>
</organism>
<evidence type="ECO:0000313" key="2">
    <source>
        <dbReference type="EMBL" id="ODQ81899.1"/>
    </source>
</evidence>
<proteinExistence type="inferred from homology"/>